<sequence>MMQMPRQISLDELLSMLVARIDSLSYSDENHKTKFNILARALYRKGLLDDEDIKESIREEHRILKELGVITELPSEDVVEAMADSIMQWVKGDVEKIKEAMEEYEKKLREVMQKEQAAKPKIDVASPAVLEQLDKLNKGKGGSKLIY</sequence>
<keyword evidence="1" id="KW-0175">Coiled coil</keyword>
<evidence type="ECO:0000313" key="2">
    <source>
        <dbReference type="EMBL" id="AER67249.1"/>
    </source>
</evidence>
<reference evidence="3" key="1">
    <citation type="submission" date="2011-10" db="EMBL/GenBank/DDBJ databases">
        <title>The complete genome of chromosome of Thermovirga lienii DSM 17291.</title>
        <authorList>
            <consortium name="US DOE Joint Genome Institute (JGI-PGF)"/>
            <person name="Lucas S."/>
            <person name="Copeland A."/>
            <person name="Lapidus A."/>
            <person name="Glavina del Rio T."/>
            <person name="Dalin E."/>
            <person name="Tice H."/>
            <person name="Bruce D."/>
            <person name="Goodwin L."/>
            <person name="Pitluck S."/>
            <person name="Peters L."/>
            <person name="Mikhailova N."/>
            <person name="Saunders E."/>
            <person name="Kyrpides N."/>
            <person name="Mavromatis K."/>
            <person name="Ivanova N."/>
            <person name="Last F.I."/>
            <person name="Brettin T."/>
            <person name="Detter J.C."/>
            <person name="Han C."/>
            <person name="Larimer F."/>
            <person name="Land M."/>
            <person name="Hauser L."/>
            <person name="Markowitz V."/>
            <person name="Cheng J.-F."/>
            <person name="Hugenholtz P."/>
            <person name="Woyke T."/>
            <person name="Wu D."/>
            <person name="Spring S."/>
            <person name="Schroeder M."/>
            <person name="Brambilla E.-M."/>
            <person name="Klenk H.-P."/>
            <person name="Eisen J.A."/>
        </authorList>
    </citation>
    <scope>NUCLEOTIDE SEQUENCE [LARGE SCALE GENOMIC DNA]</scope>
    <source>
        <strain evidence="3">ATCC BAA-1197 / DSM 17291 / Cas60314</strain>
    </source>
</reference>
<proteinExistence type="predicted"/>
<dbReference type="AlphaFoldDB" id="G7V7D3"/>
<feature type="coiled-coil region" evidence="1">
    <location>
        <begin position="87"/>
        <end position="117"/>
    </location>
</feature>
<evidence type="ECO:0000313" key="3">
    <source>
        <dbReference type="Proteomes" id="UP000005868"/>
    </source>
</evidence>
<accession>G7V7D3</accession>
<dbReference type="Proteomes" id="UP000005868">
    <property type="component" value="Chromosome"/>
</dbReference>
<protein>
    <submittedName>
        <fullName evidence="2">Uncharacterized protein</fullName>
    </submittedName>
</protein>
<gene>
    <name evidence="2" type="ordered locus">Tlie_1527</name>
</gene>
<evidence type="ECO:0000256" key="1">
    <source>
        <dbReference type="SAM" id="Coils"/>
    </source>
</evidence>
<name>G7V7D3_THELD</name>
<reference evidence="2 3" key="2">
    <citation type="journal article" date="2012" name="Stand. Genomic Sci.">
        <title>Genome sequence of the moderately thermophilic, amino-acid-degrading and sulfur-reducing bacterium Thermovirga lienii type strain (Cas60314(T)).</title>
        <authorList>
            <person name="Goker M."/>
            <person name="Saunders E."/>
            <person name="Lapidus A."/>
            <person name="Nolan M."/>
            <person name="Lucas S."/>
            <person name="Hammon N."/>
            <person name="Deshpande S."/>
            <person name="Cheng J.F."/>
            <person name="Han C."/>
            <person name="Tapia R."/>
            <person name="Goodwin L.A."/>
            <person name="Pitluck S."/>
            <person name="Liolios K."/>
            <person name="Mavromatis K."/>
            <person name="Pagani I."/>
            <person name="Ivanova N."/>
            <person name="Mikhailova N."/>
            <person name="Pati A."/>
            <person name="Chen A."/>
            <person name="Palaniappan K."/>
            <person name="Land M."/>
            <person name="Chang Y.J."/>
            <person name="Jeffries C.D."/>
            <person name="Brambilla E.M."/>
            <person name="Rohde M."/>
            <person name="Spring S."/>
            <person name="Detter J.C."/>
            <person name="Woyke T."/>
            <person name="Bristow J."/>
            <person name="Eisen J.A."/>
            <person name="Markowitz V."/>
            <person name="Hugenholtz P."/>
            <person name="Kyrpides N.C."/>
            <person name="Klenk H.P."/>
        </authorList>
    </citation>
    <scope>NUCLEOTIDE SEQUENCE [LARGE SCALE GENOMIC DNA]</scope>
    <source>
        <strain evidence="3">ATCC BAA-1197 / DSM 17291 / Cas60314</strain>
    </source>
</reference>
<dbReference type="EMBL" id="CP003096">
    <property type="protein sequence ID" value="AER67249.1"/>
    <property type="molecule type" value="Genomic_DNA"/>
</dbReference>
<organism evidence="2 3">
    <name type="scientific">Thermovirga lienii (strain ATCC BAA-1197 / DSM 17291 / Cas60314)</name>
    <dbReference type="NCBI Taxonomy" id="580340"/>
    <lineage>
        <taxon>Bacteria</taxon>
        <taxon>Thermotogati</taxon>
        <taxon>Synergistota</taxon>
        <taxon>Synergistia</taxon>
        <taxon>Synergistales</taxon>
        <taxon>Thermovirgaceae</taxon>
        <taxon>Thermovirga</taxon>
    </lineage>
</organism>
<dbReference type="eggNOG" id="ENOG5031BK3">
    <property type="taxonomic scope" value="Bacteria"/>
</dbReference>
<dbReference type="HOGENOM" id="CLU_149135_0_0_0"/>
<dbReference type="KEGG" id="tli:Tlie_1527"/>
<keyword evidence="3" id="KW-1185">Reference proteome</keyword>